<sequence>MLTMVDDPQMSSDSKVFDQDRTHIRLDLENLRKVLEPENLEVAYEMEKDTDEEENRRLIKDHEPLQPVLLHEPRQTNEGCGRDTGERQLNHPVISEEEREKG</sequence>
<accession>A0ABR2E8H1</accession>
<comment type="caution">
    <text evidence="2">The sequence shown here is derived from an EMBL/GenBank/DDBJ whole genome shotgun (WGS) entry which is preliminary data.</text>
</comment>
<keyword evidence="3" id="KW-1185">Reference proteome</keyword>
<gene>
    <name evidence="2" type="ORF">V6N12_031271</name>
</gene>
<reference evidence="2 3" key="1">
    <citation type="journal article" date="2024" name="G3 (Bethesda)">
        <title>Genome assembly of Hibiscus sabdariffa L. provides insights into metabolisms of medicinal natural products.</title>
        <authorList>
            <person name="Kim T."/>
        </authorList>
    </citation>
    <scope>NUCLEOTIDE SEQUENCE [LARGE SCALE GENOMIC DNA]</scope>
    <source>
        <strain evidence="2">TK-2024</strain>
        <tissue evidence="2">Old leaves</tissue>
    </source>
</reference>
<evidence type="ECO:0000313" key="3">
    <source>
        <dbReference type="Proteomes" id="UP001472677"/>
    </source>
</evidence>
<name>A0ABR2E8H1_9ROSI</name>
<evidence type="ECO:0000256" key="1">
    <source>
        <dbReference type="SAM" id="MobiDB-lite"/>
    </source>
</evidence>
<dbReference type="EMBL" id="JBBPBM010000019">
    <property type="protein sequence ID" value="KAK8554306.1"/>
    <property type="molecule type" value="Genomic_DNA"/>
</dbReference>
<evidence type="ECO:0000313" key="2">
    <source>
        <dbReference type="EMBL" id="KAK8554306.1"/>
    </source>
</evidence>
<dbReference type="Proteomes" id="UP001472677">
    <property type="component" value="Unassembled WGS sequence"/>
</dbReference>
<proteinExistence type="predicted"/>
<organism evidence="2 3">
    <name type="scientific">Hibiscus sabdariffa</name>
    <name type="common">roselle</name>
    <dbReference type="NCBI Taxonomy" id="183260"/>
    <lineage>
        <taxon>Eukaryota</taxon>
        <taxon>Viridiplantae</taxon>
        <taxon>Streptophyta</taxon>
        <taxon>Embryophyta</taxon>
        <taxon>Tracheophyta</taxon>
        <taxon>Spermatophyta</taxon>
        <taxon>Magnoliopsida</taxon>
        <taxon>eudicotyledons</taxon>
        <taxon>Gunneridae</taxon>
        <taxon>Pentapetalae</taxon>
        <taxon>rosids</taxon>
        <taxon>malvids</taxon>
        <taxon>Malvales</taxon>
        <taxon>Malvaceae</taxon>
        <taxon>Malvoideae</taxon>
        <taxon>Hibiscus</taxon>
    </lineage>
</organism>
<feature type="compositionally biased region" description="Basic and acidic residues" evidence="1">
    <location>
        <begin position="71"/>
        <end position="102"/>
    </location>
</feature>
<feature type="region of interest" description="Disordered" evidence="1">
    <location>
        <begin position="61"/>
        <end position="102"/>
    </location>
</feature>
<protein>
    <submittedName>
        <fullName evidence="2">Uncharacterized protein</fullName>
    </submittedName>
</protein>